<evidence type="ECO:0000313" key="3">
    <source>
        <dbReference type="Proteomes" id="UP000005953"/>
    </source>
</evidence>
<keyword evidence="1" id="KW-0732">Signal</keyword>
<gene>
    <name evidence="2" type="ORF">MED297_07826</name>
</gene>
<dbReference type="STRING" id="314283.MED297_07826"/>
<dbReference type="SUPFAM" id="SSF52833">
    <property type="entry name" value="Thioredoxin-like"/>
    <property type="match status" value="1"/>
</dbReference>
<dbReference type="InterPro" id="IPR036249">
    <property type="entry name" value="Thioredoxin-like_sf"/>
</dbReference>
<dbReference type="RefSeq" id="WP_008045584.1">
    <property type="nucleotide sequence ID" value="NZ_CH724152.1"/>
</dbReference>
<reference evidence="2 3" key="1">
    <citation type="submission" date="2006-02" db="EMBL/GenBank/DDBJ databases">
        <authorList>
            <person name="Pinhassi J."/>
            <person name="Pedros-Alio C."/>
            <person name="Ferriera S."/>
            <person name="Johnson J."/>
            <person name="Kravitz S."/>
            <person name="Halpern A."/>
            <person name="Remington K."/>
            <person name="Beeson K."/>
            <person name="Tran B."/>
            <person name="Rogers Y.-H."/>
            <person name="Friedman R."/>
            <person name="Venter J.C."/>
        </authorList>
    </citation>
    <scope>NUCLEOTIDE SEQUENCE [LARGE SCALE GENOMIC DNA]</scope>
    <source>
        <strain evidence="2 3">MED297</strain>
    </source>
</reference>
<dbReference type="OrthoDB" id="14727at2"/>
<dbReference type="EMBL" id="AAOE01000006">
    <property type="protein sequence ID" value="EAR09980.1"/>
    <property type="molecule type" value="Genomic_DNA"/>
</dbReference>
<keyword evidence="3" id="KW-1185">Reference proteome</keyword>
<feature type="signal peptide" evidence="1">
    <location>
        <begin position="1"/>
        <end position="20"/>
    </location>
</feature>
<sequence length="144" mass="15783">MKLFKSLALVIVSLSGFVWAESIAVYKSPTCGCCTEWVKIMEKAGHTVDVYHPADLMSLKQELGVPRQLGSCHTAVINDFVFEGHIPEADILAFLENPPEGAKGLAVPGMPGQSPGMARPGETYSGFNVIEFNDQHQLKLFNRY</sequence>
<evidence type="ECO:0000313" key="2">
    <source>
        <dbReference type="EMBL" id="EAR09980.1"/>
    </source>
</evidence>
<dbReference type="Pfam" id="PF04214">
    <property type="entry name" value="DUF411"/>
    <property type="match status" value="1"/>
</dbReference>
<dbReference type="HOGENOM" id="CLU_112034_3_0_6"/>
<proteinExistence type="predicted"/>
<dbReference type="InterPro" id="IPR007332">
    <property type="entry name" value="DUF411"/>
</dbReference>
<comment type="caution">
    <text evidence="2">The sequence shown here is derived from an EMBL/GenBank/DDBJ whole genome shotgun (WGS) entry which is preliminary data.</text>
</comment>
<dbReference type="Proteomes" id="UP000005953">
    <property type="component" value="Unassembled WGS sequence"/>
</dbReference>
<protein>
    <submittedName>
        <fullName evidence="2">Predicted metal-binding protein</fullName>
    </submittedName>
</protein>
<evidence type="ECO:0000256" key="1">
    <source>
        <dbReference type="SAM" id="SignalP"/>
    </source>
</evidence>
<organism evidence="2 3">
    <name type="scientific">Reinekea blandensis MED297</name>
    <dbReference type="NCBI Taxonomy" id="314283"/>
    <lineage>
        <taxon>Bacteria</taxon>
        <taxon>Pseudomonadati</taxon>
        <taxon>Pseudomonadota</taxon>
        <taxon>Gammaproteobacteria</taxon>
        <taxon>Oceanospirillales</taxon>
        <taxon>Saccharospirillaceae</taxon>
        <taxon>Reinekea</taxon>
    </lineage>
</organism>
<name>A4BCP8_9GAMM</name>
<accession>A4BCP8</accession>
<feature type="chain" id="PRO_5002665178" evidence="1">
    <location>
        <begin position="21"/>
        <end position="144"/>
    </location>
</feature>
<dbReference type="AlphaFoldDB" id="A4BCP8"/>